<feature type="compositionally biased region" description="Basic and acidic residues" evidence="1">
    <location>
        <begin position="19"/>
        <end position="28"/>
    </location>
</feature>
<feature type="region of interest" description="Disordered" evidence="1">
    <location>
        <begin position="1"/>
        <end position="88"/>
    </location>
</feature>
<dbReference type="EMBL" id="JAINUG010000001">
    <property type="protein sequence ID" value="KAJ8419102.1"/>
    <property type="molecule type" value="Genomic_DNA"/>
</dbReference>
<accession>A0AAD7TDV3</accession>
<organism evidence="2 3">
    <name type="scientific">Aldrovandia affinis</name>
    <dbReference type="NCBI Taxonomy" id="143900"/>
    <lineage>
        <taxon>Eukaryota</taxon>
        <taxon>Metazoa</taxon>
        <taxon>Chordata</taxon>
        <taxon>Craniata</taxon>
        <taxon>Vertebrata</taxon>
        <taxon>Euteleostomi</taxon>
        <taxon>Actinopterygii</taxon>
        <taxon>Neopterygii</taxon>
        <taxon>Teleostei</taxon>
        <taxon>Notacanthiformes</taxon>
        <taxon>Halosauridae</taxon>
        <taxon>Aldrovandia</taxon>
    </lineage>
</organism>
<sequence>MEHLPHPSNVPCPQPPGVCDRHERDEQLQPHLTRSVQARQRWGGRKGHPLTWLRGRERDQRDQGRPAGASIAGTNYSPAAPAALQTHQSTGTLRMPQTAFGVRCSSLNQWLKDYISTN</sequence>
<name>A0AAD7TDV3_9TELE</name>
<proteinExistence type="predicted"/>
<dbReference type="Proteomes" id="UP001221898">
    <property type="component" value="Unassembled WGS sequence"/>
</dbReference>
<feature type="compositionally biased region" description="Basic and acidic residues" evidence="1">
    <location>
        <begin position="54"/>
        <end position="64"/>
    </location>
</feature>
<evidence type="ECO:0000256" key="1">
    <source>
        <dbReference type="SAM" id="MobiDB-lite"/>
    </source>
</evidence>
<gene>
    <name evidence="2" type="ORF">AAFF_G00006010</name>
</gene>
<protein>
    <submittedName>
        <fullName evidence="2">Uncharacterized protein</fullName>
    </submittedName>
</protein>
<evidence type="ECO:0000313" key="2">
    <source>
        <dbReference type="EMBL" id="KAJ8419102.1"/>
    </source>
</evidence>
<comment type="caution">
    <text evidence="2">The sequence shown here is derived from an EMBL/GenBank/DDBJ whole genome shotgun (WGS) entry which is preliminary data.</text>
</comment>
<evidence type="ECO:0000313" key="3">
    <source>
        <dbReference type="Proteomes" id="UP001221898"/>
    </source>
</evidence>
<reference evidence="2" key="1">
    <citation type="journal article" date="2023" name="Science">
        <title>Genome structures resolve the early diversification of teleost fishes.</title>
        <authorList>
            <person name="Parey E."/>
            <person name="Louis A."/>
            <person name="Montfort J."/>
            <person name="Bouchez O."/>
            <person name="Roques C."/>
            <person name="Iampietro C."/>
            <person name="Lluch J."/>
            <person name="Castinel A."/>
            <person name="Donnadieu C."/>
            <person name="Desvignes T."/>
            <person name="Floi Bucao C."/>
            <person name="Jouanno E."/>
            <person name="Wen M."/>
            <person name="Mejri S."/>
            <person name="Dirks R."/>
            <person name="Jansen H."/>
            <person name="Henkel C."/>
            <person name="Chen W.J."/>
            <person name="Zahm M."/>
            <person name="Cabau C."/>
            <person name="Klopp C."/>
            <person name="Thompson A.W."/>
            <person name="Robinson-Rechavi M."/>
            <person name="Braasch I."/>
            <person name="Lecointre G."/>
            <person name="Bobe J."/>
            <person name="Postlethwait J.H."/>
            <person name="Berthelot C."/>
            <person name="Roest Crollius H."/>
            <person name="Guiguen Y."/>
        </authorList>
    </citation>
    <scope>NUCLEOTIDE SEQUENCE</scope>
    <source>
        <strain evidence="2">NC1722</strain>
    </source>
</reference>
<keyword evidence="3" id="KW-1185">Reference proteome</keyword>
<dbReference type="AlphaFoldDB" id="A0AAD7TDV3"/>